<proteinExistence type="predicted"/>
<keyword evidence="2" id="KW-1185">Reference proteome</keyword>
<dbReference type="Proteomes" id="UP001152658">
    <property type="component" value="Unassembled WGS sequence"/>
</dbReference>
<dbReference type="RefSeq" id="WP_103189041.1">
    <property type="nucleotide sequence ID" value="NZ_CALYLA010000024.1"/>
</dbReference>
<protein>
    <submittedName>
        <fullName evidence="1">Uncharacterized protein</fullName>
    </submittedName>
</protein>
<organism evidence="1 2">
    <name type="scientific">Vibrio aestuarianus</name>
    <dbReference type="NCBI Taxonomy" id="28171"/>
    <lineage>
        <taxon>Bacteria</taxon>
        <taxon>Pseudomonadati</taxon>
        <taxon>Pseudomonadota</taxon>
        <taxon>Gammaproteobacteria</taxon>
        <taxon>Vibrionales</taxon>
        <taxon>Vibrionaceae</taxon>
        <taxon>Vibrio</taxon>
    </lineage>
</organism>
<gene>
    <name evidence="1" type="ORF">VAE063_990001</name>
</gene>
<reference evidence="1" key="1">
    <citation type="submission" date="2022-06" db="EMBL/GenBank/DDBJ databases">
        <authorList>
            <person name="Goudenege D."/>
            <person name="Le Roux F."/>
        </authorList>
    </citation>
    <scope>NUCLEOTIDE SEQUENCE</scope>
    <source>
        <strain evidence="1">12-063</strain>
    </source>
</reference>
<accession>A0ABM9FUC7</accession>
<evidence type="ECO:0000313" key="1">
    <source>
        <dbReference type="EMBL" id="CAH8241780.1"/>
    </source>
</evidence>
<sequence>MNTDEKIKYLEQYIAAMKKHQDALAEQIDTLLQMHDLGLDMVFNSVESSGSWEEFKSKMAAMRSEMTSETEQ</sequence>
<comment type="caution">
    <text evidence="1">The sequence shown here is derived from an EMBL/GenBank/DDBJ whole genome shotgun (WGS) entry which is preliminary data.</text>
</comment>
<evidence type="ECO:0000313" key="2">
    <source>
        <dbReference type="Proteomes" id="UP001152658"/>
    </source>
</evidence>
<dbReference type="EMBL" id="CALYLK010000140">
    <property type="protein sequence ID" value="CAH8241780.1"/>
    <property type="molecule type" value="Genomic_DNA"/>
</dbReference>
<name>A0ABM9FUC7_9VIBR</name>